<accession>A0A366S4Z8</accession>
<dbReference type="Proteomes" id="UP000253153">
    <property type="component" value="Unassembled WGS sequence"/>
</dbReference>
<dbReference type="PANTHER" id="PTHR43094">
    <property type="entry name" value="AMINOTRANSFERASE"/>
    <property type="match status" value="1"/>
</dbReference>
<keyword evidence="6" id="KW-1185">Reference proteome</keyword>
<dbReference type="Pfam" id="PF00202">
    <property type="entry name" value="Aminotran_3"/>
    <property type="match status" value="1"/>
</dbReference>
<name>A0A366S4Z8_9HYPO</name>
<dbReference type="OrthoDB" id="5419315at2759"/>
<protein>
    <recommendedName>
        <fullName evidence="7">Aminotransferase</fullName>
    </recommendedName>
</protein>
<dbReference type="InterPro" id="IPR005814">
    <property type="entry name" value="Aminotrans_3"/>
</dbReference>
<dbReference type="InterPro" id="IPR015422">
    <property type="entry name" value="PyrdxlP-dep_Trfase_small"/>
</dbReference>
<comment type="caution">
    <text evidence="5">The sequence shown here is derived from an EMBL/GenBank/DDBJ whole genome shotgun (WGS) entry which is preliminary data.</text>
</comment>
<keyword evidence="3 4" id="KW-0663">Pyridoxal phosphate</keyword>
<proteinExistence type="inferred from homology"/>
<dbReference type="GO" id="GO:0030170">
    <property type="term" value="F:pyridoxal phosphate binding"/>
    <property type="evidence" value="ECO:0007669"/>
    <property type="project" value="InterPro"/>
</dbReference>
<evidence type="ECO:0000256" key="1">
    <source>
        <dbReference type="ARBA" id="ARBA00001933"/>
    </source>
</evidence>
<dbReference type="InterPro" id="IPR015424">
    <property type="entry name" value="PyrdxlP-dep_Trfase"/>
</dbReference>
<dbReference type="CDD" id="cd00610">
    <property type="entry name" value="OAT_like"/>
    <property type="match status" value="1"/>
</dbReference>
<evidence type="ECO:0000256" key="3">
    <source>
        <dbReference type="ARBA" id="ARBA00022898"/>
    </source>
</evidence>
<evidence type="ECO:0000313" key="6">
    <source>
        <dbReference type="Proteomes" id="UP000253153"/>
    </source>
</evidence>
<dbReference type="Gene3D" id="3.40.640.10">
    <property type="entry name" value="Type I PLP-dependent aspartate aminotransferase-like (Major domain)"/>
    <property type="match status" value="1"/>
</dbReference>
<evidence type="ECO:0000256" key="4">
    <source>
        <dbReference type="RuleBase" id="RU003560"/>
    </source>
</evidence>
<organism evidence="5 6">
    <name type="scientific">Fusarium coffeatum</name>
    <dbReference type="NCBI Taxonomy" id="231269"/>
    <lineage>
        <taxon>Eukaryota</taxon>
        <taxon>Fungi</taxon>
        <taxon>Dikarya</taxon>
        <taxon>Ascomycota</taxon>
        <taxon>Pezizomycotina</taxon>
        <taxon>Sordariomycetes</taxon>
        <taxon>Hypocreomycetidae</taxon>
        <taxon>Hypocreales</taxon>
        <taxon>Nectriaceae</taxon>
        <taxon>Fusarium</taxon>
        <taxon>Fusarium incarnatum-equiseti species complex</taxon>
    </lineage>
</organism>
<evidence type="ECO:0008006" key="7">
    <source>
        <dbReference type="Google" id="ProtNLM"/>
    </source>
</evidence>
<dbReference type="PANTHER" id="PTHR43094:SF1">
    <property type="entry name" value="AMINOTRANSFERASE CLASS-III"/>
    <property type="match status" value="1"/>
</dbReference>
<evidence type="ECO:0000256" key="2">
    <source>
        <dbReference type="ARBA" id="ARBA00008954"/>
    </source>
</evidence>
<reference evidence="5 6" key="1">
    <citation type="submission" date="2018-06" db="EMBL/GenBank/DDBJ databases">
        <title>Fusarium incarnatum-equiseti species complex species 28.</title>
        <authorList>
            <person name="Gardiner D.M."/>
        </authorList>
    </citation>
    <scope>NUCLEOTIDE SEQUENCE [LARGE SCALE GENOMIC DNA]</scope>
    <source>
        <strain evidence="5 6">FIESC_28</strain>
    </source>
</reference>
<gene>
    <name evidence="5" type="ORF">FIESC28_02901</name>
</gene>
<evidence type="ECO:0000313" key="5">
    <source>
        <dbReference type="EMBL" id="RBR24411.1"/>
    </source>
</evidence>
<dbReference type="InterPro" id="IPR015421">
    <property type="entry name" value="PyrdxlP-dep_Trfase_major"/>
</dbReference>
<dbReference type="FunFam" id="3.40.640.10:FF:000004">
    <property type="entry name" value="Acetylornithine aminotransferase"/>
    <property type="match status" value="1"/>
</dbReference>
<dbReference type="GO" id="GO:0008483">
    <property type="term" value="F:transaminase activity"/>
    <property type="evidence" value="ECO:0007669"/>
    <property type="project" value="InterPro"/>
</dbReference>
<dbReference type="AlphaFoldDB" id="A0A366S4Z8"/>
<sequence>MRLPVSTFTRRAFRNSRAPAVISRACVSTLHAKINSPPPRIVKSQGLWLETHEGHKILDASSGAAVVAIGHNDSRVKQAIAAQLDQVAYCYNPFFTTEAAEKICRFLTDSTDGHMLKVFVVSSGTEAVEAALKIARQYFTELSTPQPNRTKFIARKQSYHGNTLGSLAVGGHKARRGVYEPILATNVSHVSPCYPYREMKQGETEQQYVDRLAKELEDEFQRLGPDTVCAFIAETVSGTKSLGCAPPVPGYFKAMREVCDRHGALLIMDEVMSGMGRTGTLHAWEQEGVVPDLQTVAKGLGAGYMPVGALLVGNKVADTLTQGSGAFSHSQTYQGHPVACAAAFAVQTAMKEDNMLQNVQKMGKVLSEKLKERLAGHKNVGDIRGRGLYWGMEFVQDKHTKKPFPLSEQIAGKLHKTGLSADHGVSLIPATGNIDGIRGDMVIVSPPFAITREEVDMIVDRVEKVITSVLGS</sequence>
<dbReference type="RefSeq" id="XP_031019002.1">
    <property type="nucleotide sequence ID" value="XM_031157050.1"/>
</dbReference>
<dbReference type="GO" id="GO:0005829">
    <property type="term" value="C:cytosol"/>
    <property type="evidence" value="ECO:0007669"/>
    <property type="project" value="TreeGrafter"/>
</dbReference>
<comment type="cofactor">
    <cofactor evidence="1">
        <name>pyridoxal 5'-phosphate</name>
        <dbReference type="ChEBI" id="CHEBI:597326"/>
    </cofactor>
</comment>
<dbReference type="PIRSF" id="PIRSF000521">
    <property type="entry name" value="Transaminase_4ab_Lys_Orn"/>
    <property type="match status" value="1"/>
</dbReference>
<dbReference type="Gene3D" id="3.90.1150.10">
    <property type="entry name" value="Aspartate Aminotransferase, domain 1"/>
    <property type="match status" value="1"/>
</dbReference>
<dbReference type="EMBL" id="QKXC01000058">
    <property type="protein sequence ID" value="RBR24411.1"/>
    <property type="molecule type" value="Genomic_DNA"/>
</dbReference>
<comment type="similarity">
    <text evidence="2 4">Belongs to the class-III pyridoxal-phosphate-dependent aminotransferase family.</text>
</comment>
<dbReference type="NCBIfam" id="NF005685">
    <property type="entry name" value="PRK07483.1"/>
    <property type="match status" value="1"/>
</dbReference>
<dbReference type="SUPFAM" id="SSF53383">
    <property type="entry name" value="PLP-dependent transferases"/>
    <property type="match status" value="1"/>
</dbReference>
<dbReference type="GeneID" id="41992346"/>